<comment type="caution">
    <text evidence="7">The sequence shown here is derived from an EMBL/GenBank/DDBJ whole genome shotgun (WGS) entry which is preliminary data.</text>
</comment>
<evidence type="ECO:0000256" key="2">
    <source>
        <dbReference type="ARBA" id="ARBA00022801"/>
    </source>
</evidence>
<accession>X1HS52</accession>
<dbReference type="SUPFAM" id="SSF52540">
    <property type="entry name" value="P-loop containing nucleoside triphosphate hydrolases"/>
    <property type="match status" value="1"/>
</dbReference>
<proteinExistence type="predicted"/>
<dbReference type="Pfam" id="PF22590">
    <property type="entry name" value="Cas3-like_C_2"/>
    <property type="match status" value="1"/>
</dbReference>
<evidence type="ECO:0000259" key="6">
    <source>
        <dbReference type="Pfam" id="PF22590"/>
    </source>
</evidence>
<reference evidence="7" key="1">
    <citation type="journal article" date="2014" name="Front. Microbiol.">
        <title>High frequency of phylogenetically diverse reductive dehalogenase-homologous genes in deep subseafloor sedimentary metagenomes.</title>
        <authorList>
            <person name="Kawai M."/>
            <person name="Futagami T."/>
            <person name="Toyoda A."/>
            <person name="Takaki Y."/>
            <person name="Nishi S."/>
            <person name="Hori S."/>
            <person name="Arai W."/>
            <person name="Tsubouchi T."/>
            <person name="Morono Y."/>
            <person name="Uchiyama I."/>
            <person name="Ito T."/>
            <person name="Fujiyama A."/>
            <person name="Inagaki F."/>
            <person name="Takami H."/>
        </authorList>
    </citation>
    <scope>NUCLEOTIDE SEQUENCE</scope>
    <source>
        <strain evidence="7">Expedition CK06-06</strain>
    </source>
</reference>
<dbReference type="GO" id="GO:0016787">
    <property type="term" value="F:hydrolase activity"/>
    <property type="evidence" value="ECO:0007669"/>
    <property type="project" value="UniProtKB-KW"/>
</dbReference>
<dbReference type="AlphaFoldDB" id="X1HS52"/>
<feature type="non-terminal residue" evidence="7">
    <location>
        <position position="1"/>
    </location>
</feature>
<dbReference type="GO" id="GO:0004386">
    <property type="term" value="F:helicase activity"/>
    <property type="evidence" value="ECO:0007669"/>
    <property type="project" value="UniProtKB-KW"/>
</dbReference>
<keyword evidence="1" id="KW-0547">Nucleotide-binding</keyword>
<evidence type="ECO:0000256" key="1">
    <source>
        <dbReference type="ARBA" id="ARBA00022741"/>
    </source>
</evidence>
<dbReference type="Gene3D" id="3.40.50.300">
    <property type="entry name" value="P-loop containing nucleotide triphosphate hydrolases"/>
    <property type="match status" value="1"/>
</dbReference>
<evidence type="ECO:0000256" key="5">
    <source>
        <dbReference type="ARBA" id="ARBA00023118"/>
    </source>
</evidence>
<dbReference type="GO" id="GO:0051607">
    <property type="term" value="P:defense response to virus"/>
    <property type="evidence" value="ECO:0007669"/>
    <property type="project" value="UniProtKB-KW"/>
</dbReference>
<keyword evidence="3" id="KW-0347">Helicase</keyword>
<evidence type="ECO:0000313" key="7">
    <source>
        <dbReference type="EMBL" id="GAH59905.1"/>
    </source>
</evidence>
<keyword evidence="4" id="KW-0067">ATP-binding</keyword>
<protein>
    <recommendedName>
        <fullName evidence="6">CRISPR-associated nuclease/helicase Cas3 domain-containing protein</fullName>
    </recommendedName>
</protein>
<dbReference type="EMBL" id="BARU01020059">
    <property type="protein sequence ID" value="GAH59905.1"/>
    <property type="molecule type" value="Genomic_DNA"/>
</dbReference>
<gene>
    <name evidence="7" type="ORF">S03H2_32978</name>
</gene>
<dbReference type="GO" id="GO:0005524">
    <property type="term" value="F:ATP binding"/>
    <property type="evidence" value="ECO:0007669"/>
    <property type="project" value="UniProtKB-KW"/>
</dbReference>
<evidence type="ECO:0000256" key="4">
    <source>
        <dbReference type="ARBA" id="ARBA00022840"/>
    </source>
</evidence>
<feature type="non-terminal residue" evidence="7">
    <location>
        <position position="287"/>
    </location>
</feature>
<organism evidence="7">
    <name type="scientific">marine sediment metagenome</name>
    <dbReference type="NCBI Taxonomy" id="412755"/>
    <lineage>
        <taxon>unclassified sequences</taxon>
        <taxon>metagenomes</taxon>
        <taxon>ecological metagenomes</taxon>
    </lineage>
</organism>
<keyword evidence="5" id="KW-0051">Antiviral defense</keyword>
<sequence length="287" mass="32663">RCRKLHNIINSVVILDEAQLLPPELLDPCVEVMNQLVRHYGVTMVLATATQPALSKLDLPREIITNPAALYERLKRTEIILPPNINNFTQWEDAAGRLQQHNQVLCIVNTRRDCYDLYKLMPHGTIHLSALMCGEHRSEAIQEIKQRLRVGLTTRVISTQLVEAGVDMDFPVVYRALAGLDSIAQAGGRCNREGKLNAEGRLGEVHVFVPPKPAPRGLLLKGENTTRELFSLPDFNPQNPDEFTRYFNLFYSKVNDTGSRFKEWLQKDIPRVHFRTAGNEFKLIDDQ</sequence>
<dbReference type="InterPro" id="IPR027417">
    <property type="entry name" value="P-loop_NTPase"/>
</dbReference>
<name>X1HS52_9ZZZZ</name>
<keyword evidence="2" id="KW-0378">Hydrolase</keyword>
<dbReference type="InterPro" id="IPR054712">
    <property type="entry name" value="Cas3-like_dom"/>
</dbReference>
<evidence type="ECO:0000256" key="3">
    <source>
        <dbReference type="ARBA" id="ARBA00022806"/>
    </source>
</evidence>
<feature type="domain" description="CRISPR-associated nuclease/helicase Cas3" evidence="6">
    <location>
        <begin position="101"/>
        <end position="194"/>
    </location>
</feature>